<feature type="compositionally biased region" description="Low complexity" evidence="1">
    <location>
        <begin position="201"/>
        <end position="215"/>
    </location>
</feature>
<dbReference type="AlphaFoldDB" id="B2AM28"/>
<gene>
    <name evidence="2" type="ORF">PODANS_1_14050</name>
</gene>
<dbReference type="EMBL" id="CU633867">
    <property type="protein sequence ID" value="CAP65016.1"/>
    <property type="molecule type" value="Genomic_DNA"/>
</dbReference>
<dbReference type="eggNOG" id="ENOG502S93S">
    <property type="taxonomic scope" value="Eukaryota"/>
</dbReference>
<dbReference type="HOGENOM" id="CLU_006885_0_0_1"/>
<feature type="compositionally biased region" description="Basic residues" evidence="1">
    <location>
        <begin position="1009"/>
        <end position="1023"/>
    </location>
</feature>
<feature type="compositionally biased region" description="Polar residues" evidence="1">
    <location>
        <begin position="218"/>
        <end position="227"/>
    </location>
</feature>
<feature type="region of interest" description="Disordered" evidence="1">
    <location>
        <begin position="91"/>
        <end position="110"/>
    </location>
</feature>
<dbReference type="STRING" id="515849.B2AM28"/>
<dbReference type="VEuPathDB" id="FungiDB:PODANS_1_14050"/>
<dbReference type="RefSeq" id="XP_001905109.1">
    <property type="nucleotide sequence ID" value="XM_001905074.1"/>
</dbReference>
<sequence>MSLPTRADSVTDLVLPNDAVRQHRVYQPSYCLRRNTRPPAFRDPAATVPDSNLGILSEHCLTSPPTSLVLSDAPSRVHKGTAVPCPPRLLVRRNHPTSPRTTPSRPPYMPRFPTFVKRKSTADSLENVAVTGPSFRVLERTEVSGGKSFDGGVRLTGKPHGAHRSTASEVTVDDNIFADLKPNRYGFHFFFHFPLLIARSGSGSSNTTKTNSTDNSSRHSNASTAPSSADMGGQEDWRNNKKLHADIPVPPIPKSSSANFLKAAGRTFSFGGQKKQLPPAPEMQEDRPSSPVASDVPTAQTPVNGRSRATTTSTSTTVTSPRIDDNDFSLDLGGDFGKMILGSDKRSSVATVKDEQKGRQALAPRSLTASRLNQPSPLHIDMTTKVEASPYSWSSQHSNDQLIAPSSPSPPIKENLPPPVPRHTSPLAERKPSASPEAGPRKPLLAPKTPTPEEADGEDEEARLLRDSLSTVNKFITGSVISSHAPSTSRYRRDEDDDSLFDTTHSFSSKSASRFTAKKASPPSSNKVMTPAEFEKYRQDKERQDKERQQEAVSNKDKDDDDEDNYEDDEDDIERAKQQTKQRRKQEAHMAVYRQQMMKVTGESANLPSSRPSLQISFSTPNLPNLALASGANPAVAHASDPSDEDEEIPLAILAAHGFPNRNRPPTRLSTMASNPNLRASQQPSFQRPMSVTGDAVAGAGAGTPGRLPAFARNLPQDPFLGAGLVRNSVRESFALGGGAPAPGNPAGAIPPGGLINIIANEERNRAMRRGSPHIDGSASMPAMPGAGPFDPMTGMPSHLMYQNQAAPPMLTPGDQAQIQMTQQMQTFMQMQMQFMQMMAGQNGSAPTTPNGYLTTSQSAGSLGAMGPLPPMPGMCGAPEMRHSFLGNDSMLDLPTGRGGDAQVRTMSMVQPSSASWIQPLQHPGFAPSIMMQGGGYAPSIAPSERSNIGLPGRYRPVSHVPAPHVPVAPGHLRKSTTMSGAITQPTISVTKSGSGSDDDDEEGWAAMKAKREKKKSMWKSKKLSSIGGDLGSFIN</sequence>
<feature type="region of interest" description="Disordered" evidence="1">
    <location>
        <begin position="987"/>
        <end position="1036"/>
    </location>
</feature>
<feature type="region of interest" description="Disordered" evidence="1">
    <location>
        <begin position="270"/>
        <end position="320"/>
    </location>
</feature>
<dbReference type="PANTHER" id="PTHR42068:SF1">
    <property type="entry name" value="YALI0B18964P"/>
    <property type="match status" value="1"/>
</dbReference>
<feature type="compositionally biased region" description="Acidic residues" evidence="1">
    <location>
        <begin position="559"/>
        <end position="573"/>
    </location>
</feature>
<feature type="compositionally biased region" description="Polar residues" evidence="1">
    <location>
        <begin position="367"/>
        <end position="376"/>
    </location>
</feature>
<evidence type="ECO:0000313" key="2">
    <source>
        <dbReference type="EMBL" id="CAP65016.1"/>
    </source>
</evidence>
<feature type="compositionally biased region" description="Polar residues" evidence="1">
    <location>
        <begin position="297"/>
        <end position="309"/>
    </location>
</feature>
<protein>
    <submittedName>
        <fullName evidence="2">Podospora anserina S mat+ genomic DNA chromosome 1, supercontig 3</fullName>
    </submittedName>
</protein>
<feature type="compositionally biased region" description="Pro residues" evidence="1">
    <location>
        <begin position="407"/>
        <end position="421"/>
    </location>
</feature>
<evidence type="ECO:0000256" key="1">
    <source>
        <dbReference type="SAM" id="MobiDB-lite"/>
    </source>
</evidence>
<feature type="compositionally biased region" description="Low complexity" evidence="1">
    <location>
        <begin position="310"/>
        <end position="320"/>
    </location>
</feature>
<reference evidence="4" key="3">
    <citation type="journal article" date="2014" name="Genetics">
        <title>Maintaining two mating types: Structure of the mating type locus and its role in heterokaryosis in Podospora anserina.</title>
        <authorList>
            <person name="Grognet P."/>
            <person name="Bidard F."/>
            <person name="Kuchly C."/>
            <person name="Tong L.C.H."/>
            <person name="Coppin E."/>
            <person name="Benkhali J.A."/>
            <person name="Couloux A."/>
            <person name="Wincker P."/>
            <person name="Debuchy R."/>
            <person name="Silar P."/>
        </authorList>
    </citation>
    <scope>GENOME REANNOTATION</scope>
    <source>
        <strain evidence="4">S / ATCC MYA-4624 / DSM 980 / FGSC 10383</strain>
    </source>
</reference>
<feature type="compositionally biased region" description="Basic and acidic residues" evidence="1">
    <location>
        <begin position="345"/>
        <end position="358"/>
    </location>
</feature>
<dbReference type="OrthoDB" id="5396252at2759"/>
<evidence type="ECO:0000313" key="4">
    <source>
        <dbReference type="Proteomes" id="UP000001197"/>
    </source>
</evidence>
<reference evidence="3" key="4">
    <citation type="submission" date="2015-04" db="EMBL/GenBank/DDBJ databases">
        <title>Maintaining two mating types: Structure of the mating type locus and its role in heterokaryosis in Podospora anserina.</title>
        <authorList>
            <person name="Grognet P."/>
            <person name="Bidard F."/>
            <person name="Kuchly C."/>
            <person name="Chan Ho Tong L."/>
            <person name="Coppin E."/>
            <person name="Ait Benkhali J."/>
            <person name="Couloux A."/>
            <person name="Wincker P."/>
            <person name="Debuchy R."/>
            <person name="Silar P."/>
        </authorList>
    </citation>
    <scope>NUCLEOTIDE SEQUENCE</scope>
</reference>
<dbReference type="EMBL" id="FO904936">
    <property type="protein sequence ID" value="CDP23667.1"/>
    <property type="molecule type" value="Genomic_DNA"/>
</dbReference>
<feature type="compositionally biased region" description="Basic and acidic residues" evidence="1">
    <location>
        <begin position="533"/>
        <end position="558"/>
    </location>
</feature>
<dbReference type="PANTHER" id="PTHR42068">
    <property type="entry name" value="YALI0B18964P"/>
    <property type="match status" value="1"/>
</dbReference>
<dbReference type="GeneID" id="6189191"/>
<feature type="region of interest" description="Disordered" evidence="1">
    <location>
        <begin position="201"/>
        <end position="236"/>
    </location>
</feature>
<feature type="compositionally biased region" description="Polar residues" evidence="1">
    <location>
        <begin position="501"/>
        <end position="514"/>
    </location>
</feature>
<proteinExistence type="predicted"/>
<evidence type="ECO:0000313" key="3">
    <source>
        <dbReference type="EMBL" id="CDP23667.1"/>
    </source>
</evidence>
<dbReference type="KEGG" id="pan:PODANSg2131"/>
<feature type="region of interest" description="Disordered" evidence="1">
    <location>
        <begin position="345"/>
        <end position="611"/>
    </location>
</feature>
<dbReference type="Proteomes" id="UP000001197">
    <property type="component" value="Chromosome 1"/>
</dbReference>
<feature type="compositionally biased region" description="Polar residues" evidence="1">
    <location>
        <begin position="468"/>
        <end position="489"/>
    </location>
</feature>
<keyword evidence="4" id="KW-1185">Reference proteome</keyword>
<accession>B2AM28</accession>
<organism evidence="2">
    <name type="scientific">Podospora anserina (strain S / ATCC MYA-4624 / DSM 980 / FGSC 10383)</name>
    <name type="common">Pleurage anserina</name>
    <dbReference type="NCBI Taxonomy" id="515849"/>
    <lineage>
        <taxon>Eukaryota</taxon>
        <taxon>Fungi</taxon>
        <taxon>Dikarya</taxon>
        <taxon>Ascomycota</taxon>
        <taxon>Pezizomycotina</taxon>
        <taxon>Sordariomycetes</taxon>
        <taxon>Sordariomycetidae</taxon>
        <taxon>Sordariales</taxon>
        <taxon>Podosporaceae</taxon>
        <taxon>Podospora</taxon>
        <taxon>Podospora anserina</taxon>
    </lineage>
</organism>
<feature type="compositionally biased region" description="Polar residues" evidence="1">
    <location>
        <begin position="391"/>
        <end position="406"/>
    </location>
</feature>
<name>B2AM28_PODAN</name>
<reference evidence="2" key="2">
    <citation type="submission" date="2008-07" db="EMBL/GenBank/DDBJ databases">
        <authorList>
            <person name="Genoscope - CEA"/>
        </authorList>
    </citation>
    <scope>NUCLEOTIDE SEQUENCE</scope>
    <source>
        <strain evidence="2">S mat+</strain>
    </source>
</reference>
<reference evidence="2 4" key="1">
    <citation type="journal article" date="2008" name="Genome Biol.">
        <title>The genome sequence of the model ascomycete fungus Podospora anserina.</title>
        <authorList>
            <person name="Espagne E."/>
            <person name="Lespinet O."/>
            <person name="Malagnac F."/>
            <person name="Da Silva C."/>
            <person name="Jaillon O."/>
            <person name="Porcel B.M."/>
            <person name="Couloux A."/>
            <person name="Aury J.-M."/>
            <person name="Segurens B."/>
            <person name="Poulain J."/>
            <person name="Anthouard V."/>
            <person name="Grossetete S."/>
            <person name="Khalili H."/>
            <person name="Coppin E."/>
            <person name="Dequard-Chablat M."/>
            <person name="Picard M."/>
            <person name="Contamine V."/>
            <person name="Arnaise S."/>
            <person name="Bourdais A."/>
            <person name="Berteaux-Lecellier V."/>
            <person name="Gautheret D."/>
            <person name="de Vries R.P."/>
            <person name="Battaglia E."/>
            <person name="Coutinho P.M."/>
            <person name="Danchin E.G.J."/>
            <person name="Henrissat B."/>
            <person name="El Khoury R."/>
            <person name="Sainsard-Chanet A."/>
            <person name="Boivin A."/>
            <person name="Pinan-Lucarre B."/>
            <person name="Sellem C.H."/>
            <person name="Debuchy R."/>
            <person name="Wincker P."/>
            <person name="Weissenbach J."/>
            <person name="Silar P."/>
        </authorList>
    </citation>
    <scope>NUCLEOTIDE SEQUENCE [LARGE SCALE GENOMIC DNA]</scope>
    <source>
        <strain evidence="4">S / ATCC MYA-4624 / DSM 980 / FGSC 10383</strain>
        <strain evidence="2">S mat+</strain>
    </source>
</reference>